<dbReference type="EMBL" id="CADCUZ010000023">
    <property type="protein sequence ID" value="CAA9398941.1"/>
    <property type="molecule type" value="Genomic_DNA"/>
</dbReference>
<gene>
    <name evidence="1" type="ORF">AVDCRST_MAG55-538</name>
</gene>
<accession>A0A6J4P332</accession>
<reference evidence="1" key="1">
    <citation type="submission" date="2020-02" db="EMBL/GenBank/DDBJ databases">
        <authorList>
            <person name="Meier V. D."/>
        </authorList>
    </citation>
    <scope>NUCLEOTIDE SEQUENCE</scope>
    <source>
        <strain evidence="1">AVDCRST_MAG55</strain>
    </source>
</reference>
<evidence type="ECO:0000313" key="1">
    <source>
        <dbReference type="EMBL" id="CAA9398941.1"/>
    </source>
</evidence>
<protein>
    <submittedName>
        <fullName evidence="1">Uncharacterized protein</fullName>
    </submittedName>
</protein>
<name>A0A6J4P332_9ACTN</name>
<proteinExistence type="predicted"/>
<dbReference type="AlphaFoldDB" id="A0A6J4P332"/>
<organism evidence="1">
    <name type="scientific">uncultured Rubrobacteraceae bacterium</name>
    <dbReference type="NCBI Taxonomy" id="349277"/>
    <lineage>
        <taxon>Bacteria</taxon>
        <taxon>Bacillati</taxon>
        <taxon>Actinomycetota</taxon>
        <taxon>Rubrobacteria</taxon>
        <taxon>Rubrobacterales</taxon>
        <taxon>Rubrobacteraceae</taxon>
        <taxon>environmental samples</taxon>
    </lineage>
</organism>
<sequence length="44" mass="4704">MDLFLVVLGALGAEGRYLLGGWLHSPSAGLFPGARSRSTLWARC</sequence>